<dbReference type="Proteomes" id="UP001344906">
    <property type="component" value="Unassembled WGS sequence"/>
</dbReference>
<name>A0ABQ6G5S3_9CHLR</name>
<keyword evidence="1" id="KW-0812">Transmembrane</keyword>
<evidence type="ECO:0000313" key="2">
    <source>
        <dbReference type="EMBL" id="GLV60451.1"/>
    </source>
</evidence>
<evidence type="ECO:0000313" key="3">
    <source>
        <dbReference type="Proteomes" id="UP001344906"/>
    </source>
</evidence>
<protein>
    <recommendedName>
        <fullName evidence="4">DUF4375 domain-containing protein</fullName>
    </recommendedName>
</protein>
<accession>A0ABQ6G5S3</accession>
<dbReference type="RefSeq" id="WP_338257530.1">
    <property type="nucleotide sequence ID" value="NZ_BSRI01000002.1"/>
</dbReference>
<dbReference type="EMBL" id="BSRI01000002">
    <property type="protein sequence ID" value="GLV60451.1"/>
    <property type="molecule type" value="Genomic_DNA"/>
</dbReference>
<comment type="caution">
    <text evidence="2">The sequence shown here is derived from an EMBL/GenBank/DDBJ whole genome shotgun (WGS) entry which is preliminary data.</text>
</comment>
<keyword evidence="3" id="KW-1185">Reference proteome</keyword>
<gene>
    <name evidence="2" type="ORF">KDH_72700</name>
</gene>
<evidence type="ECO:0008006" key="4">
    <source>
        <dbReference type="Google" id="ProtNLM"/>
    </source>
</evidence>
<evidence type="ECO:0000256" key="1">
    <source>
        <dbReference type="SAM" id="Phobius"/>
    </source>
</evidence>
<keyword evidence="1" id="KW-0472">Membrane</keyword>
<keyword evidence="1" id="KW-1133">Transmembrane helix</keyword>
<feature type="transmembrane region" description="Helical" evidence="1">
    <location>
        <begin position="6"/>
        <end position="23"/>
    </location>
</feature>
<reference evidence="2 3" key="1">
    <citation type="submission" date="2023-02" db="EMBL/GenBank/DDBJ databases">
        <title>Dictyobacter halimunensis sp. nov., a new member of the class Ktedonobacteria from forest soil in a geothermal area.</title>
        <authorList>
            <person name="Rachmania M.K."/>
            <person name="Ningsih F."/>
            <person name="Sakai Y."/>
            <person name="Yabe S."/>
            <person name="Yokota A."/>
            <person name="Sjamsuridzal W."/>
        </authorList>
    </citation>
    <scope>NUCLEOTIDE SEQUENCE [LARGE SCALE GENOMIC DNA]</scope>
    <source>
        <strain evidence="2 3">S3.2.2.5</strain>
    </source>
</reference>
<organism evidence="2 3">
    <name type="scientific">Dictyobacter halimunensis</name>
    <dbReference type="NCBI Taxonomy" id="3026934"/>
    <lineage>
        <taxon>Bacteria</taxon>
        <taxon>Bacillati</taxon>
        <taxon>Chloroflexota</taxon>
        <taxon>Ktedonobacteria</taxon>
        <taxon>Ktedonobacterales</taxon>
        <taxon>Dictyobacteraceae</taxon>
        <taxon>Dictyobacter</taxon>
    </lineage>
</organism>
<proteinExistence type="predicted"/>
<sequence length="252" mass="28643">MDTLWIWLLLVFVLIFAPAYLGSRYSQRRARQQMDETWHGDARPGSGRPAYRMPTIQVERSPLLYQQISQAREQRQGIVAAFRPVQTALIETLARPQASLLSVLEQRAIALYHEQEGTSWPEAAQAIREFTSMYGDQSIEPEPAVTSHADPMVMYLLLQAHSRQDAELYFRTCTGTGPEAAQAVIQQIEQMIEKSDLAPLEQGERDPDPLALDFLLRAGYSLLAIRYYRDCTGTNLQGAREAIQEYQARLVR</sequence>